<comment type="caution">
    <text evidence="2">The sequence shown here is derived from an EMBL/GenBank/DDBJ whole genome shotgun (WGS) entry which is preliminary data.</text>
</comment>
<dbReference type="AlphaFoldDB" id="A0AAE1H9G0"/>
<feature type="region of interest" description="Disordered" evidence="1">
    <location>
        <begin position="45"/>
        <end position="67"/>
    </location>
</feature>
<evidence type="ECO:0000313" key="3">
    <source>
        <dbReference type="Proteomes" id="UP001219518"/>
    </source>
</evidence>
<name>A0AAE1H9G0_9NEOP</name>
<evidence type="ECO:0000256" key="1">
    <source>
        <dbReference type="SAM" id="MobiDB-lite"/>
    </source>
</evidence>
<dbReference type="Proteomes" id="UP001219518">
    <property type="component" value="Unassembled WGS sequence"/>
</dbReference>
<keyword evidence="3" id="KW-1185">Reference proteome</keyword>
<protein>
    <submittedName>
        <fullName evidence="2">Tyramine receptor tyra-2</fullName>
    </submittedName>
</protein>
<feature type="compositionally biased region" description="Polar residues" evidence="1">
    <location>
        <begin position="46"/>
        <end position="55"/>
    </location>
</feature>
<reference evidence="2" key="2">
    <citation type="journal article" date="2023" name="BMC Genomics">
        <title>Pest status, molecular evolution, and epigenetic factors derived from the genome assembly of Frankliniella fusca, a thysanopteran phytovirus vector.</title>
        <authorList>
            <person name="Catto M.A."/>
            <person name="Labadie P.E."/>
            <person name="Jacobson A.L."/>
            <person name="Kennedy G.G."/>
            <person name="Srinivasan R."/>
            <person name="Hunt B.G."/>
        </authorList>
    </citation>
    <scope>NUCLEOTIDE SEQUENCE</scope>
    <source>
        <strain evidence="2">PL_HMW_Pooled</strain>
    </source>
</reference>
<dbReference type="EMBL" id="JAHWGI010000710">
    <property type="protein sequence ID" value="KAK3917292.1"/>
    <property type="molecule type" value="Genomic_DNA"/>
</dbReference>
<proteinExistence type="predicted"/>
<sequence length="134" mass="15494">MDMDVMGQFRQYTEDKNMRSQIGIHYSRGRNIHKERKTTIYELKSKQQTMWSGAQQERRKMRTPPRQNRFPLELSVVVVRAQYHRLAPQDKQCMRVIAAVGVPQEKYSSIRHGPLYTTRSGPARCGCGISIAPG</sequence>
<accession>A0AAE1H9G0</accession>
<gene>
    <name evidence="2" type="ORF">KUF71_026137</name>
</gene>
<organism evidence="2 3">
    <name type="scientific">Frankliniella fusca</name>
    <dbReference type="NCBI Taxonomy" id="407009"/>
    <lineage>
        <taxon>Eukaryota</taxon>
        <taxon>Metazoa</taxon>
        <taxon>Ecdysozoa</taxon>
        <taxon>Arthropoda</taxon>
        <taxon>Hexapoda</taxon>
        <taxon>Insecta</taxon>
        <taxon>Pterygota</taxon>
        <taxon>Neoptera</taxon>
        <taxon>Paraneoptera</taxon>
        <taxon>Thysanoptera</taxon>
        <taxon>Terebrantia</taxon>
        <taxon>Thripoidea</taxon>
        <taxon>Thripidae</taxon>
        <taxon>Frankliniella</taxon>
    </lineage>
</organism>
<evidence type="ECO:0000313" key="2">
    <source>
        <dbReference type="EMBL" id="KAK3917292.1"/>
    </source>
</evidence>
<reference evidence="2" key="1">
    <citation type="submission" date="2021-07" db="EMBL/GenBank/DDBJ databases">
        <authorList>
            <person name="Catto M.A."/>
            <person name="Jacobson A."/>
            <person name="Kennedy G."/>
            <person name="Labadie P."/>
            <person name="Hunt B.G."/>
            <person name="Srinivasan R."/>
        </authorList>
    </citation>
    <scope>NUCLEOTIDE SEQUENCE</scope>
    <source>
        <strain evidence="2">PL_HMW_Pooled</strain>
        <tissue evidence="2">Head</tissue>
    </source>
</reference>
<keyword evidence="2" id="KW-0675">Receptor</keyword>